<feature type="region of interest" description="Disordered" evidence="1">
    <location>
        <begin position="123"/>
        <end position="143"/>
    </location>
</feature>
<dbReference type="KEGG" id="cid:P73_0040"/>
<dbReference type="RefSeq" id="WP_052452960.1">
    <property type="nucleotide sequence ID" value="NZ_CP004393.1"/>
</dbReference>
<dbReference type="OrthoDB" id="7869496at2"/>
<organism evidence="2 3">
    <name type="scientific">Celeribacter indicus</name>
    <dbReference type="NCBI Taxonomy" id="1208324"/>
    <lineage>
        <taxon>Bacteria</taxon>
        <taxon>Pseudomonadati</taxon>
        <taxon>Pseudomonadota</taxon>
        <taxon>Alphaproteobacteria</taxon>
        <taxon>Rhodobacterales</taxon>
        <taxon>Roseobacteraceae</taxon>
        <taxon>Celeribacter</taxon>
    </lineage>
</organism>
<keyword evidence="3" id="KW-1185">Reference proteome</keyword>
<dbReference type="STRING" id="1208324.P73_0040"/>
<protein>
    <submittedName>
        <fullName evidence="2">Uncharacterized protein</fullName>
    </submittedName>
</protein>
<accession>A0A0B5DU53</accession>
<sequence>MDCTEIRFDQYSVTDGACAAGPANARPVSFRRPGPDRAVRPGEGAFGYRGPRRPHALRAYLAHDFAQAEGWAELRDLLRAKGYALAGGKDDLVLQTVEGERLCEAAEIGQPCAMLMKRFGAPFPDHRSPRPASPHSGPPVLPL</sequence>
<reference evidence="2 3" key="1">
    <citation type="journal article" date="2014" name="Int. J. Syst. Evol. Microbiol.">
        <title>Celeribacter indicus sp. nov., a polycyclic aromatic hydrocarbon-degrading bacterium from deep-sea sediment and reclassification of Huaishuia halophila as Celeribacter halophilus comb. nov.</title>
        <authorList>
            <person name="Lai Q."/>
            <person name="Cao J."/>
            <person name="Yuan J."/>
            <person name="Li F."/>
            <person name="Shao Z."/>
        </authorList>
    </citation>
    <scope>NUCLEOTIDE SEQUENCE [LARGE SCALE GENOMIC DNA]</scope>
    <source>
        <strain evidence="2">P73</strain>
    </source>
</reference>
<evidence type="ECO:0000256" key="1">
    <source>
        <dbReference type="SAM" id="MobiDB-lite"/>
    </source>
</evidence>
<dbReference type="EMBL" id="CP004393">
    <property type="protein sequence ID" value="AJE44755.1"/>
    <property type="molecule type" value="Genomic_DNA"/>
</dbReference>
<gene>
    <name evidence="2" type="ORF">P73_0040</name>
</gene>
<dbReference type="HOGENOM" id="CLU_1802628_0_0_5"/>
<proteinExistence type="predicted"/>
<evidence type="ECO:0000313" key="3">
    <source>
        <dbReference type="Proteomes" id="UP000031521"/>
    </source>
</evidence>
<dbReference type="AlphaFoldDB" id="A0A0B5DU53"/>
<name>A0A0B5DU53_9RHOB</name>
<dbReference type="Proteomes" id="UP000031521">
    <property type="component" value="Chromosome"/>
</dbReference>
<evidence type="ECO:0000313" key="2">
    <source>
        <dbReference type="EMBL" id="AJE44755.1"/>
    </source>
</evidence>